<dbReference type="RefSeq" id="XP_022653942.1">
    <property type="nucleotide sequence ID" value="XM_022798207.1"/>
</dbReference>
<dbReference type="InParanoid" id="A0A7M7JQ92"/>
<protein>
    <recommendedName>
        <fullName evidence="4">YEATS domain-containing protein</fullName>
    </recommendedName>
</protein>
<evidence type="ECO:0000259" key="4">
    <source>
        <dbReference type="PROSITE" id="PS51037"/>
    </source>
</evidence>
<accession>A0A7M7JQ92</accession>
<feature type="compositionally biased region" description="Basic and acidic residues" evidence="3">
    <location>
        <begin position="441"/>
        <end position="463"/>
    </location>
</feature>
<dbReference type="PROSITE" id="PS51037">
    <property type="entry name" value="YEATS"/>
    <property type="match status" value="1"/>
</dbReference>
<evidence type="ECO:0000256" key="2">
    <source>
        <dbReference type="PROSITE-ProRule" id="PRU00376"/>
    </source>
</evidence>
<dbReference type="RefSeq" id="XP_022653943.1">
    <property type="nucleotide sequence ID" value="XM_022798208.1"/>
</dbReference>
<dbReference type="InterPro" id="IPR052790">
    <property type="entry name" value="YEATS_domain"/>
</dbReference>
<dbReference type="GO" id="GO:0003682">
    <property type="term" value="F:chromatin binding"/>
    <property type="evidence" value="ECO:0007669"/>
    <property type="project" value="TreeGrafter"/>
</dbReference>
<dbReference type="AlphaFoldDB" id="A0A7M7JQ92"/>
<dbReference type="KEGG" id="vde:111247383"/>
<feature type="compositionally biased region" description="Low complexity" evidence="3">
    <location>
        <begin position="475"/>
        <end position="494"/>
    </location>
</feature>
<dbReference type="Gene3D" id="1.20.1270.290">
    <property type="match status" value="1"/>
</dbReference>
<dbReference type="CDD" id="cd16906">
    <property type="entry name" value="YEATS_AF-9_like"/>
    <property type="match status" value="1"/>
</dbReference>
<dbReference type="Proteomes" id="UP000594260">
    <property type="component" value="Unplaced"/>
</dbReference>
<dbReference type="GO" id="GO:0045893">
    <property type="term" value="P:positive regulation of DNA-templated transcription"/>
    <property type="evidence" value="ECO:0007669"/>
    <property type="project" value="TreeGrafter"/>
</dbReference>
<dbReference type="EnsemblMetazoa" id="XM_022798207">
    <property type="protein sequence ID" value="XP_022653942"/>
    <property type="gene ID" value="LOC111247383"/>
</dbReference>
<reference evidence="5" key="1">
    <citation type="submission" date="2021-01" db="UniProtKB">
        <authorList>
            <consortium name="EnsemblMetazoa"/>
        </authorList>
    </citation>
    <scope>IDENTIFICATION</scope>
</reference>
<feature type="region of interest" description="Disordered" evidence="3">
    <location>
        <begin position="134"/>
        <end position="517"/>
    </location>
</feature>
<feature type="compositionally biased region" description="Basic and acidic residues" evidence="3">
    <location>
        <begin position="326"/>
        <end position="340"/>
    </location>
</feature>
<dbReference type="GO" id="GO:0008023">
    <property type="term" value="C:transcription elongation factor complex"/>
    <property type="evidence" value="ECO:0007669"/>
    <property type="project" value="TreeGrafter"/>
</dbReference>
<feature type="domain" description="YEATS" evidence="4">
    <location>
        <begin position="1"/>
        <end position="137"/>
    </location>
</feature>
<dbReference type="EnsemblMetazoa" id="XM_022798208">
    <property type="protein sequence ID" value="XP_022653943"/>
    <property type="gene ID" value="LOC111247383"/>
</dbReference>
<feature type="compositionally biased region" description="Low complexity" evidence="3">
    <location>
        <begin position="303"/>
        <end position="320"/>
    </location>
</feature>
<dbReference type="InterPro" id="IPR055129">
    <property type="entry name" value="YEATS_dom"/>
</dbReference>
<feature type="compositionally biased region" description="Low complexity" evidence="3">
    <location>
        <begin position="164"/>
        <end position="178"/>
    </location>
</feature>
<dbReference type="CTD" id="44451"/>
<organism evidence="5 6">
    <name type="scientific">Varroa destructor</name>
    <name type="common">Honeybee mite</name>
    <dbReference type="NCBI Taxonomy" id="109461"/>
    <lineage>
        <taxon>Eukaryota</taxon>
        <taxon>Metazoa</taxon>
        <taxon>Ecdysozoa</taxon>
        <taxon>Arthropoda</taxon>
        <taxon>Chelicerata</taxon>
        <taxon>Arachnida</taxon>
        <taxon>Acari</taxon>
        <taxon>Parasitiformes</taxon>
        <taxon>Mesostigmata</taxon>
        <taxon>Gamasina</taxon>
        <taxon>Dermanyssoidea</taxon>
        <taxon>Varroidae</taxon>
        <taxon>Varroa</taxon>
    </lineage>
</organism>
<evidence type="ECO:0000313" key="5">
    <source>
        <dbReference type="EnsemblMetazoa" id="XP_022653943"/>
    </source>
</evidence>
<dbReference type="PANTHER" id="PTHR47827">
    <property type="entry name" value="AHD DOMAIN-CONTAINING PROTEIN"/>
    <property type="match status" value="1"/>
</dbReference>
<dbReference type="GeneID" id="111247383"/>
<dbReference type="Pfam" id="PF17793">
    <property type="entry name" value="AHD"/>
    <property type="match status" value="1"/>
</dbReference>
<name>A0A7M7JQ92_VARDE</name>
<feature type="compositionally biased region" description="Basic and acidic residues" evidence="3">
    <location>
        <begin position="210"/>
        <end position="301"/>
    </location>
</feature>
<sequence>MMYGRSVEVKIELGHKAVLKDQPTAEGYTHDWTVFVKGPEGCKIDNFVEKVIFMLHESFPKSKRTIREPPYQVTESGYAGFNMPIWVYFKTREEPKKIDFVYDLYLSLDGKPINNIRCEKLTFHNPPDDFCQRLLKGGGSIKQPVASPNKKSSGPQTPPEKRSPQQPQTQPAGAAAKPSSDLFGGSNAKDIKSGTAPAQDGKKEKKKEKRSKDYKKEKKDKDGRSRSDKDKEAAPSSREEKTTSKEKERDKESSKSEKERDKAETKADQERDSKLKENTKDKERTSGKESKDKEATAKQKEGSSSSSSSKKLASVRSSQSPPMAADMKKDDTKNREDRKRPAGISPSEGSGERDREKTNNDDKEVKRKKKSSSHKDSPDAKKPRLTQDQLTSGSSESLKSKRSKSRGKESLASSPFVESNDDMELSFTPSPPESKSALRPPSDRKRSAPKDKSASPTERKEVRPPPPPTSRSKKAAATPSSSSSPSPMHSVSAPTNSSNRKKSPNKQSAQQQQQQPIGALAAMMMEMDAESVSSPEPDDRRRDKLSVLKVKILKLSDEKLQQVVDIIEMTGKYELSNESFDFDLQQIDNLTINRLQQLVS</sequence>
<evidence type="ECO:0000256" key="1">
    <source>
        <dbReference type="ARBA" id="ARBA00023242"/>
    </source>
</evidence>
<dbReference type="Gene3D" id="2.60.40.1970">
    <property type="entry name" value="YEATS domain"/>
    <property type="match status" value="1"/>
</dbReference>
<proteinExistence type="predicted"/>
<dbReference type="Pfam" id="PF03366">
    <property type="entry name" value="YEATS"/>
    <property type="match status" value="1"/>
</dbReference>
<dbReference type="InterPro" id="IPR040930">
    <property type="entry name" value="AF-9_AHD"/>
</dbReference>
<evidence type="ECO:0000313" key="6">
    <source>
        <dbReference type="Proteomes" id="UP000594260"/>
    </source>
</evidence>
<keyword evidence="6" id="KW-1185">Reference proteome</keyword>
<feature type="compositionally biased region" description="Basic and acidic residues" evidence="3">
    <location>
        <begin position="350"/>
        <end position="365"/>
    </location>
</feature>
<comment type="subcellular location">
    <subcellularLocation>
        <location evidence="2">Nucleus</location>
    </subcellularLocation>
</comment>
<evidence type="ECO:0000256" key="3">
    <source>
        <dbReference type="SAM" id="MobiDB-lite"/>
    </source>
</evidence>
<dbReference type="InterPro" id="IPR038704">
    <property type="entry name" value="YEAST_sf"/>
</dbReference>
<dbReference type="OrthoDB" id="10053467at2759"/>
<feature type="compositionally biased region" description="Basic and acidic residues" evidence="3">
    <location>
        <begin position="373"/>
        <end position="382"/>
    </location>
</feature>
<dbReference type="OMA" id="MASSXCK"/>
<keyword evidence="1 2" id="KW-0539">Nucleus</keyword>
<dbReference type="PANTHER" id="PTHR47827:SF3">
    <property type="entry name" value="AF-9 ANC1 HOMOLOGY DOMAIN-CONTAINING PROTEIN"/>
    <property type="match status" value="1"/>
</dbReference>